<comment type="caution">
    <text evidence="9">The sequence shown here is derived from an EMBL/GenBank/DDBJ whole genome shotgun (WGS) entry which is preliminary data.</text>
</comment>
<keyword evidence="4" id="KW-0804">Transcription</keyword>
<dbReference type="Gene3D" id="1.10.260.40">
    <property type="entry name" value="lambda repressor-like DNA-binding domains"/>
    <property type="match status" value="1"/>
</dbReference>
<sequence>MLGGGNDDLGSLLRGYRTRSGLTQAGLAGRAGLSERGLRDLERGRSRRPHLTSIDRLAEAMDLTPAERELLLRRNGGPVTPAAAPPAAAPAPGGPAPGGPAGVGILGPLATTVDGHPVHAGAPMLRTLLGLLALHAPDTVPVDEIMAELWGDRPPRTARAQVHVRVGQLRRLLGTDGCVESVGGGYRLRTALDASTFTELVTAAERARIDSDHDGCRDRYARALRLWRGPVLADVPGLRYHPVVAGLTARRITATIAYADLAHPADLPEALGWLRALADDEPLHEGLAASLMLGLAAAGDRAAALAVHAATRERLRAELGIEPGPELRAAHLRVLERETASAEPPSHHAVPPAAAGRGWGSGPLGDSREALARTEHALAIFEKQGDRLGIVHALAGVGRHLIDFGDADRALATLTRAWAMHQDLDDPAGRADTLDRLGGVYLLKGRPETASGHFRRAAALHREVGDRYAEADSWHWLGDAHDAMGDIVGARSAWSSALRILDDIGHDDAAALRDKLTRSRVTPARPRDRRRTAGWPWPGGPDGRTPSR</sequence>
<feature type="domain" description="OmpR/PhoB-type" evidence="8">
    <location>
        <begin position="92"/>
        <end position="190"/>
    </location>
</feature>
<organism evidence="9 10">
    <name type="scientific">Virgisporangium aurantiacum</name>
    <dbReference type="NCBI Taxonomy" id="175570"/>
    <lineage>
        <taxon>Bacteria</taxon>
        <taxon>Bacillati</taxon>
        <taxon>Actinomycetota</taxon>
        <taxon>Actinomycetes</taxon>
        <taxon>Micromonosporales</taxon>
        <taxon>Micromonosporaceae</taxon>
        <taxon>Virgisporangium</taxon>
    </lineage>
</organism>
<dbReference type="GO" id="GO:0006355">
    <property type="term" value="P:regulation of DNA-templated transcription"/>
    <property type="evidence" value="ECO:0007669"/>
    <property type="project" value="InterPro"/>
</dbReference>
<evidence type="ECO:0008006" key="11">
    <source>
        <dbReference type="Google" id="ProtNLM"/>
    </source>
</evidence>
<dbReference type="InterPro" id="IPR051677">
    <property type="entry name" value="AfsR-DnrI-RedD_regulator"/>
</dbReference>
<dbReference type="Pfam" id="PF03704">
    <property type="entry name" value="BTAD"/>
    <property type="match status" value="1"/>
</dbReference>
<feature type="compositionally biased region" description="Pro residues" evidence="6">
    <location>
        <begin position="83"/>
        <end position="95"/>
    </location>
</feature>
<evidence type="ECO:0000256" key="3">
    <source>
        <dbReference type="ARBA" id="ARBA00023125"/>
    </source>
</evidence>
<evidence type="ECO:0000259" key="8">
    <source>
        <dbReference type="PROSITE" id="PS51755"/>
    </source>
</evidence>
<dbReference type="InterPro" id="IPR011990">
    <property type="entry name" value="TPR-like_helical_dom_sf"/>
</dbReference>
<feature type="region of interest" description="Disordered" evidence="6">
    <location>
        <begin position="76"/>
        <end position="95"/>
    </location>
</feature>
<dbReference type="InterPro" id="IPR016032">
    <property type="entry name" value="Sig_transdc_resp-reg_C-effctor"/>
</dbReference>
<evidence type="ECO:0000256" key="4">
    <source>
        <dbReference type="ARBA" id="ARBA00023163"/>
    </source>
</evidence>
<feature type="region of interest" description="Disordered" evidence="6">
    <location>
        <begin position="339"/>
        <end position="366"/>
    </location>
</feature>
<feature type="compositionally biased region" description="Low complexity" evidence="6">
    <location>
        <begin position="341"/>
        <end position="355"/>
    </location>
</feature>
<accession>A0A8J3Z4C2</accession>
<dbReference type="PROSITE" id="PS50943">
    <property type="entry name" value="HTH_CROC1"/>
    <property type="match status" value="1"/>
</dbReference>
<evidence type="ECO:0000256" key="6">
    <source>
        <dbReference type="SAM" id="MobiDB-lite"/>
    </source>
</evidence>
<evidence type="ECO:0000256" key="2">
    <source>
        <dbReference type="ARBA" id="ARBA00023015"/>
    </source>
</evidence>
<comment type="similarity">
    <text evidence="1">Belongs to the AfsR/DnrI/RedD regulatory family.</text>
</comment>
<dbReference type="RefSeq" id="WP_203991277.1">
    <property type="nucleotide sequence ID" value="NZ_BOPG01000013.1"/>
</dbReference>
<dbReference type="InterPro" id="IPR010982">
    <property type="entry name" value="Lambda_DNA-bd_dom_sf"/>
</dbReference>
<dbReference type="InterPro" id="IPR036388">
    <property type="entry name" value="WH-like_DNA-bd_sf"/>
</dbReference>
<evidence type="ECO:0000313" key="10">
    <source>
        <dbReference type="Proteomes" id="UP000612585"/>
    </source>
</evidence>
<dbReference type="PANTHER" id="PTHR35807">
    <property type="entry name" value="TRANSCRIPTIONAL REGULATOR REDD-RELATED"/>
    <property type="match status" value="1"/>
</dbReference>
<feature type="domain" description="HTH cro/C1-type" evidence="7">
    <location>
        <begin position="13"/>
        <end position="68"/>
    </location>
</feature>
<dbReference type="SUPFAM" id="SSF47413">
    <property type="entry name" value="lambda repressor-like DNA-binding domains"/>
    <property type="match status" value="1"/>
</dbReference>
<dbReference type="AlphaFoldDB" id="A0A8J3Z4C2"/>
<keyword evidence="3 5" id="KW-0238">DNA-binding</keyword>
<dbReference type="InterPro" id="IPR001867">
    <property type="entry name" value="OmpR/PhoB-type_DNA-bd"/>
</dbReference>
<dbReference type="InterPro" id="IPR001387">
    <property type="entry name" value="Cro/C1-type_HTH"/>
</dbReference>
<dbReference type="SUPFAM" id="SSF46894">
    <property type="entry name" value="C-terminal effector domain of the bipartite response regulators"/>
    <property type="match status" value="1"/>
</dbReference>
<proteinExistence type="inferred from homology"/>
<dbReference type="InterPro" id="IPR005158">
    <property type="entry name" value="BTAD"/>
</dbReference>
<feature type="region of interest" description="Disordered" evidence="6">
    <location>
        <begin position="516"/>
        <end position="548"/>
    </location>
</feature>
<dbReference type="Pfam" id="PF13560">
    <property type="entry name" value="HTH_31"/>
    <property type="match status" value="1"/>
</dbReference>
<dbReference type="Gene3D" id="1.25.40.10">
    <property type="entry name" value="Tetratricopeptide repeat domain"/>
    <property type="match status" value="2"/>
</dbReference>
<dbReference type="GO" id="GO:0003677">
    <property type="term" value="F:DNA binding"/>
    <property type="evidence" value="ECO:0007669"/>
    <property type="project" value="UniProtKB-UniRule"/>
</dbReference>
<dbReference type="PANTHER" id="PTHR35807:SF1">
    <property type="entry name" value="TRANSCRIPTIONAL REGULATOR REDD"/>
    <property type="match status" value="1"/>
</dbReference>
<dbReference type="CDD" id="cd00093">
    <property type="entry name" value="HTH_XRE"/>
    <property type="match status" value="1"/>
</dbReference>
<dbReference type="PROSITE" id="PS51755">
    <property type="entry name" value="OMPR_PHOB"/>
    <property type="match status" value="1"/>
</dbReference>
<reference evidence="9" key="1">
    <citation type="submission" date="2021-01" db="EMBL/GenBank/DDBJ databases">
        <title>Whole genome shotgun sequence of Virgisporangium aurantiacum NBRC 16421.</title>
        <authorList>
            <person name="Komaki H."/>
            <person name="Tamura T."/>
        </authorList>
    </citation>
    <scope>NUCLEOTIDE SEQUENCE</scope>
    <source>
        <strain evidence="9">NBRC 16421</strain>
    </source>
</reference>
<dbReference type="SMART" id="SM00862">
    <property type="entry name" value="Trans_reg_C"/>
    <property type="match status" value="1"/>
</dbReference>
<dbReference type="SMART" id="SM01043">
    <property type="entry name" value="BTAD"/>
    <property type="match status" value="1"/>
</dbReference>
<keyword evidence="10" id="KW-1185">Reference proteome</keyword>
<evidence type="ECO:0000256" key="1">
    <source>
        <dbReference type="ARBA" id="ARBA00005820"/>
    </source>
</evidence>
<dbReference type="GO" id="GO:0000160">
    <property type="term" value="P:phosphorelay signal transduction system"/>
    <property type="evidence" value="ECO:0007669"/>
    <property type="project" value="InterPro"/>
</dbReference>
<evidence type="ECO:0000313" key="9">
    <source>
        <dbReference type="EMBL" id="GIJ55050.1"/>
    </source>
</evidence>
<keyword evidence="2" id="KW-0805">Transcription regulation</keyword>
<name>A0A8J3Z4C2_9ACTN</name>
<protein>
    <recommendedName>
        <fullName evidence="11">DNA-binding transcriptional activator of the SARP family</fullName>
    </recommendedName>
</protein>
<dbReference type="SMART" id="SM00530">
    <property type="entry name" value="HTH_XRE"/>
    <property type="match status" value="1"/>
</dbReference>
<dbReference type="SUPFAM" id="SSF48452">
    <property type="entry name" value="TPR-like"/>
    <property type="match status" value="2"/>
</dbReference>
<dbReference type="Proteomes" id="UP000612585">
    <property type="component" value="Unassembled WGS sequence"/>
</dbReference>
<dbReference type="Pfam" id="PF00486">
    <property type="entry name" value="Trans_reg_C"/>
    <property type="match status" value="1"/>
</dbReference>
<evidence type="ECO:0000259" key="7">
    <source>
        <dbReference type="PROSITE" id="PS50943"/>
    </source>
</evidence>
<evidence type="ECO:0000256" key="5">
    <source>
        <dbReference type="PROSITE-ProRule" id="PRU01091"/>
    </source>
</evidence>
<dbReference type="EMBL" id="BOPG01000013">
    <property type="protein sequence ID" value="GIJ55050.1"/>
    <property type="molecule type" value="Genomic_DNA"/>
</dbReference>
<gene>
    <name evidence="9" type="ORF">Vau01_025660</name>
</gene>
<feature type="DNA-binding region" description="OmpR/PhoB-type" evidence="5">
    <location>
        <begin position="92"/>
        <end position="190"/>
    </location>
</feature>
<dbReference type="Gene3D" id="1.10.10.10">
    <property type="entry name" value="Winged helix-like DNA-binding domain superfamily/Winged helix DNA-binding domain"/>
    <property type="match status" value="1"/>
</dbReference>